<evidence type="ECO:0000256" key="2">
    <source>
        <dbReference type="ARBA" id="ARBA00022771"/>
    </source>
</evidence>
<protein>
    <recommendedName>
        <fullName evidence="9">FYVE-type domain-containing protein</fullName>
    </recommendedName>
</protein>
<dbReference type="InterPro" id="IPR017455">
    <property type="entry name" value="Znf_FYVE-rel"/>
</dbReference>
<accession>A0A813LQT7</accession>
<gene>
    <name evidence="7" type="ORF">PGLA2088_LOCUS45617</name>
</gene>
<dbReference type="InterPro" id="IPR013083">
    <property type="entry name" value="Znf_RING/FYVE/PHD"/>
</dbReference>
<evidence type="ECO:0000259" key="6">
    <source>
        <dbReference type="PROSITE" id="PS50178"/>
    </source>
</evidence>
<dbReference type="SMART" id="SM00064">
    <property type="entry name" value="FYVE"/>
    <property type="match status" value="1"/>
</dbReference>
<dbReference type="Gene3D" id="3.30.40.10">
    <property type="entry name" value="Zinc/RING finger domain, C3HC4 (zinc finger)"/>
    <property type="match status" value="1"/>
</dbReference>
<dbReference type="EMBL" id="CAJNNW010035783">
    <property type="protein sequence ID" value="CAE8730035.1"/>
    <property type="molecule type" value="Genomic_DNA"/>
</dbReference>
<dbReference type="CDD" id="cd00065">
    <property type="entry name" value="FYVE_like_SF"/>
    <property type="match status" value="1"/>
</dbReference>
<keyword evidence="1" id="KW-0479">Metal-binding</keyword>
<evidence type="ECO:0000313" key="7">
    <source>
        <dbReference type="EMBL" id="CAE8730035.1"/>
    </source>
</evidence>
<dbReference type="GO" id="GO:0043328">
    <property type="term" value="P:protein transport to vacuole involved in ubiquitin-dependent protein catabolic process via the multivesicular body sorting pathway"/>
    <property type="evidence" value="ECO:0007669"/>
    <property type="project" value="TreeGrafter"/>
</dbReference>
<dbReference type="GO" id="GO:0033565">
    <property type="term" value="C:ESCRT-0 complex"/>
    <property type="evidence" value="ECO:0007669"/>
    <property type="project" value="TreeGrafter"/>
</dbReference>
<dbReference type="GO" id="GO:0032266">
    <property type="term" value="F:phosphatidylinositol-3-phosphate binding"/>
    <property type="evidence" value="ECO:0007669"/>
    <property type="project" value="TreeGrafter"/>
</dbReference>
<dbReference type="PANTHER" id="PTHR47794">
    <property type="entry name" value="VACUOLAR PROTEIN SORTING-ASSOCIATED PROTEIN 27"/>
    <property type="match status" value="1"/>
</dbReference>
<name>A0A813LQT7_POLGL</name>
<dbReference type="PROSITE" id="PS50004">
    <property type="entry name" value="C2"/>
    <property type="match status" value="1"/>
</dbReference>
<feature type="domain" description="FYVE-type" evidence="6">
    <location>
        <begin position="1"/>
        <end position="56"/>
    </location>
</feature>
<dbReference type="InterPro" id="IPR000306">
    <property type="entry name" value="Znf_FYVE"/>
</dbReference>
<proteinExistence type="predicted"/>
<feature type="domain" description="C2" evidence="5">
    <location>
        <begin position="91"/>
        <end position="215"/>
    </location>
</feature>
<dbReference type="GO" id="GO:0006623">
    <property type="term" value="P:protein targeting to vacuole"/>
    <property type="evidence" value="ECO:0007669"/>
    <property type="project" value="TreeGrafter"/>
</dbReference>
<keyword evidence="3" id="KW-0862">Zinc</keyword>
<evidence type="ECO:0000259" key="5">
    <source>
        <dbReference type="PROSITE" id="PS50004"/>
    </source>
</evidence>
<dbReference type="GO" id="GO:0043130">
    <property type="term" value="F:ubiquitin binding"/>
    <property type="evidence" value="ECO:0007669"/>
    <property type="project" value="TreeGrafter"/>
</dbReference>
<organism evidence="7 8">
    <name type="scientific">Polarella glacialis</name>
    <name type="common">Dinoflagellate</name>
    <dbReference type="NCBI Taxonomy" id="89957"/>
    <lineage>
        <taxon>Eukaryota</taxon>
        <taxon>Sar</taxon>
        <taxon>Alveolata</taxon>
        <taxon>Dinophyceae</taxon>
        <taxon>Suessiales</taxon>
        <taxon>Suessiaceae</taxon>
        <taxon>Polarella</taxon>
    </lineage>
</organism>
<dbReference type="Gene3D" id="2.60.40.150">
    <property type="entry name" value="C2 domain"/>
    <property type="match status" value="1"/>
</dbReference>
<dbReference type="InterPro" id="IPR000008">
    <property type="entry name" value="C2_dom"/>
</dbReference>
<sequence>VCMHCHAPFGILRRRHHCRKCGVLVCSACSPARQVVPEYDELSWERVCSLCADPGPGGSEGAGGGWEEEAKAAAAAVAAGDHSAKPLSAETMAGHPVPSSGPEHREYGTLRVRVLEAKGLLAADDNLITRNSSMLTLLHFLGHRWAFRENSHYQLYLGSQMGYTASLSVNQRIHFRLKHADAMLHLEVWDEDDPIGSLELPLASIPAYQLLRGWVPLRLPEAQPLPGEVAGPARGAGAVFLELSLQDLRAAQHYKSYVLPLPKLPPPLPAFDIDAVYGPIMHLIDLVVSQFISPVVSWILALLLWTDPKRTLLALVIWLQLVLF</sequence>
<dbReference type="InterPro" id="IPR011011">
    <property type="entry name" value="Znf_FYVE_PHD"/>
</dbReference>
<dbReference type="PANTHER" id="PTHR47794:SF1">
    <property type="entry name" value="VACUOLAR PROTEIN SORTING-ASSOCIATED PROTEIN 27"/>
    <property type="match status" value="1"/>
</dbReference>
<dbReference type="InterPro" id="IPR035892">
    <property type="entry name" value="C2_domain_sf"/>
</dbReference>
<dbReference type="GO" id="GO:0008270">
    <property type="term" value="F:zinc ion binding"/>
    <property type="evidence" value="ECO:0007669"/>
    <property type="project" value="UniProtKB-KW"/>
</dbReference>
<dbReference type="Pfam" id="PF01363">
    <property type="entry name" value="FYVE"/>
    <property type="match status" value="1"/>
</dbReference>
<comment type="caution">
    <text evidence="7">The sequence shown here is derived from an EMBL/GenBank/DDBJ whole genome shotgun (WGS) entry which is preliminary data.</text>
</comment>
<dbReference type="Proteomes" id="UP000626109">
    <property type="component" value="Unassembled WGS sequence"/>
</dbReference>
<dbReference type="PROSITE" id="PS50178">
    <property type="entry name" value="ZF_FYVE"/>
    <property type="match status" value="1"/>
</dbReference>
<evidence type="ECO:0000313" key="8">
    <source>
        <dbReference type="Proteomes" id="UP000626109"/>
    </source>
</evidence>
<evidence type="ECO:0000256" key="3">
    <source>
        <dbReference type="ARBA" id="ARBA00022833"/>
    </source>
</evidence>
<dbReference type="Pfam" id="PF00168">
    <property type="entry name" value="C2"/>
    <property type="match status" value="1"/>
</dbReference>
<dbReference type="AlphaFoldDB" id="A0A813LQT7"/>
<evidence type="ECO:0008006" key="9">
    <source>
        <dbReference type="Google" id="ProtNLM"/>
    </source>
</evidence>
<keyword evidence="2 4" id="KW-0863">Zinc-finger</keyword>
<evidence type="ECO:0000256" key="4">
    <source>
        <dbReference type="PROSITE-ProRule" id="PRU00091"/>
    </source>
</evidence>
<dbReference type="SUPFAM" id="SSF57903">
    <property type="entry name" value="FYVE/PHD zinc finger"/>
    <property type="match status" value="1"/>
</dbReference>
<reference evidence="7" key="1">
    <citation type="submission" date="2021-02" db="EMBL/GenBank/DDBJ databases">
        <authorList>
            <person name="Dougan E. K."/>
            <person name="Rhodes N."/>
            <person name="Thang M."/>
            <person name="Chan C."/>
        </authorList>
    </citation>
    <scope>NUCLEOTIDE SEQUENCE</scope>
</reference>
<feature type="non-terminal residue" evidence="7">
    <location>
        <position position="324"/>
    </location>
</feature>
<evidence type="ECO:0000256" key="1">
    <source>
        <dbReference type="ARBA" id="ARBA00022723"/>
    </source>
</evidence>
<dbReference type="SUPFAM" id="SSF49562">
    <property type="entry name" value="C2 domain (Calcium/lipid-binding domain, CaLB)"/>
    <property type="match status" value="1"/>
</dbReference>